<reference evidence="1" key="1">
    <citation type="submission" date="2019-04" db="EMBL/GenBank/DDBJ databases">
        <title>Microbes associate with the intestines of laboratory mice.</title>
        <authorList>
            <person name="Navarre W."/>
            <person name="Wong E."/>
            <person name="Huang K."/>
            <person name="Tropini C."/>
            <person name="Ng K."/>
            <person name="Yu B."/>
        </authorList>
    </citation>
    <scope>NUCLEOTIDE SEQUENCE</scope>
    <source>
        <strain evidence="1">NM72_1-8</strain>
    </source>
</reference>
<evidence type="ECO:0000313" key="2">
    <source>
        <dbReference type="Proteomes" id="UP000307720"/>
    </source>
</evidence>
<dbReference type="Proteomes" id="UP000307720">
    <property type="component" value="Unassembled WGS sequence"/>
</dbReference>
<sequence length="413" mass="46399">MKTVGVIAEYNPFHNGHAWHMQEAKRISGADFCVVVMSGNFVQRGAPAILDKYARTQMALACGADLVLELPVSWALGSAEYFASGAVSLLNSLDSVDFLCFGSECGKLAPLHETAQILNSEPDEYRLFLKKNLKAGKSFPLARANALEQYLPNAPVSSLLREPNNILGIEYLKALLRFDSRIQPFTISRTGSAYHSHTLHGTFSSATALRKLLDSAKLSSLKSETPLPVYEILLGELGKSCPVSIRDFSPLLHYRLLSIASPEELTDFQDVSAELADRMFRLIPGFEDIEQFISLVKTKQYTESRISRCLFHILLDIRMETVQAQQDNGWNSYARILGLRKKSSSLLRKIKERSCIPLITKLADAKKLLSPEQMEFLKKDIYASEVFQCVTTGKFKQGAYSEYRRQIILWDER</sequence>
<evidence type="ECO:0000313" key="1">
    <source>
        <dbReference type="EMBL" id="TGY00233.1"/>
    </source>
</evidence>
<organism evidence="1 2">
    <name type="scientific">Hominisplanchenecus murintestinalis</name>
    <dbReference type="NCBI Taxonomy" id="2941517"/>
    <lineage>
        <taxon>Bacteria</taxon>
        <taxon>Bacillati</taxon>
        <taxon>Bacillota</taxon>
        <taxon>Clostridia</taxon>
        <taxon>Lachnospirales</taxon>
        <taxon>Lachnospiraceae</taxon>
        <taxon>Hominisplanchenecus</taxon>
    </lineage>
</organism>
<gene>
    <name evidence="1" type="ORF">E5357_01650</name>
</gene>
<protein>
    <submittedName>
        <fullName evidence="1">Nucleotidyltransferase</fullName>
    </submittedName>
</protein>
<name>A0AC61R2H4_9FIRM</name>
<comment type="caution">
    <text evidence="1">The sequence shown here is derived from an EMBL/GenBank/DDBJ whole genome shotgun (WGS) entry which is preliminary data.</text>
</comment>
<accession>A0AC61R2H4</accession>
<keyword evidence="2" id="KW-1185">Reference proteome</keyword>
<dbReference type="EMBL" id="SRZB01000002">
    <property type="protein sequence ID" value="TGY00233.1"/>
    <property type="molecule type" value="Genomic_DNA"/>
</dbReference>
<proteinExistence type="predicted"/>